<dbReference type="AlphaFoldDB" id="A0A2N5M5X9"/>
<gene>
    <name evidence="1" type="ORF">CUU66_11310</name>
</gene>
<accession>A0A2N5M5X9</accession>
<reference evidence="1 2" key="1">
    <citation type="submission" date="2017-11" db="EMBL/GenBank/DDBJ databases">
        <title>Comparitive Functional Genomics of Dry Heat Resistant strains isolated from the Viking Spacecraft.</title>
        <authorList>
            <person name="Seuylemezian A."/>
            <person name="Cooper K."/>
            <person name="Vaishampayan P."/>
        </authorList>
    </citation>
    <scope>NUCLEOTIDE SEQUENCE [LARGE SCALE GENOMIC DNA]</scope>
    <source>
        <strain evidence="1 2">V1-29</strain>
    </source>
</reference>
<dbReference type="RefSeq" id="WP_101642172.1">
    <property type="nucleotide sequence ID" value="NZ_PGUY01000034.1"/>
</dbReference>
<dbReference type="EMBL" id="PGUY01000034">
    <property type="protein sequence ID" value="PLT29768.1"/>
    <property type="molecule type" value="Genomic_DNA"/>
</dbReference>
<comment type="caution">
    <text evidence="1">The sequence shown here is derived from an EMBL/GenBank/DDBJ whole genome shotgun (WGS) entry which is preliminary data.</text>
</comment>
<evidence type="ECO:0000313" key="2">
    <source>
        <dbReference type="Proteomes" id="UP000234748"/>
    </source>
</evidence>
<dbReference type="Proteomes" id="UP000234748">
    <property type="component" value="Unassembled WGS sequence"/>
</dbReference>
<proteinExistence type="predicted"/>
<evidence type="ECO:0000313" key="1">
    <source>
        <dbReference type="EMBL" id="PLT29768.1"/>
    </source>
</evidence>
<organism evidence="1 2">
    <name type="scientific">Peribacillus deserti</name>
    <dbReference type="NCBI Taxonomy" id="673318"/>
    <lineage>
        <taxon>Bacteria</taxon>
        <taxon>Bacillati</taxon>
        <taxon>Bacillota</taxon>
        <taxon>Bacilli</taxon>
        <taxon>Bacillales</taxon>
        <taxon>Bacillaceae</taxon>
        <taxon>Peribacillus</taxon>
    </lineage>
</organism>
<protein>
    <submittedName>
        <fullName evidence="1">Uncharacterized protein</fullName>
    </submittedName>
</protein>
<dbReference type="OrthoDB" id="9155804at2"/>
<sequence>MIELINECFIDALGMPPSDDQINIVMKNMPAELVSLAERLGENDKEVREEVYVWLNENINDFL</sequence>
<name>A0A2N5M5X9_9BACI</name>
<keyword evidence="2" id="KW-1185">Reference proteome</keyword>